<feature type="non-terminal residue" evidence="14">
    <location>
        <position position="1"/>
    </location>
</feature>
<evidence type="ECO:0000256" key="5">
    <source>
        <dbReference type="ARBA" id="ARBA00022475"/>
    </source>
</evidence>
<evidence type="ECO:0000313" key="15">
    <source>
        <dbReference type="Proteomes" id="UP000229612"/>
    </source>
</evidence>
<protein>
    <recommendedName>
        <fullName evidence="4">Undecaprenyl-diphosphatase</fullName>
        <ecNumber evidence="3">3.6.1.27</ecNumber>
    </recommendedName>
    <alternativeName>
        <fullName evidence="12">Bacitracin resistance protein</fullName>
    </alternativeName>
    <alternativeName>
        <fullName evidence="11">Undecaprenyl pyrophosphate phosphatase</fullName>
    </alternativeName>
</protein>
<dbReference type="Pfam" id="PF02673">
    <property type="entry name" value="BacA"/>
    <property type="match status" value="1"/>
</dbReference>
<evidence type="ECO:0000313" key="14">
    <source>
        <dbReference type="EMBL" id="PIR85653.1"/>
    </source>
</evidence>
<comment type="similarity">
    <text evidence="2">Belongs to the UppP family.</text>
</comment>
<dbReference type="EC" id="3.6.1.27" evidence="3"/>
<dbReference type="AlphaFoldDB" id="A0A2H0UGW7"/>
<evidence type="ECO:0000256" key="2">
    <source>
        <dbReference type="ARBA" id="ARBA00010621"/>
    </source>
</evidence>
<dbReference type="EMBL" id="PFBG01000036">
    <property type="protein sequence ID" value="PIR85653.1"/>
    <property type="molecule type" value="Genomic_DNA"/>
</dbReference>
<evidence type="ECO:0000256" key="6">
    <source>
        <dbReference type="ARBA" id="ARBA00022692"/>
    </source>
</evidence>
<keyword evidence="9" id="KW-0472">Membrane</keyword>
<evidence type="ECO:0000256" key="3">
    <source>
        <dbReference type="ARBA" id="ARBA00012374"/>
    </source>
</evidence>
<keyword evidence="7" id="KW-0378">Hydrolase</keyword>
<evidence type="ECO:0000256" key="10">
    <source>
        <dbReference type="ARBA" id="ARBA00023251"/>
    </source>
</evidence>
<dbReference type="Proteomes" id="UP000229612">
    <property type="component" value="Unassembled WGS sequence"/>
</dbReference>
<keyword evidence="5" id="KW-1003">Cell membrane</keyword>
<comment type="subcellular location">
    <subcellularLocation>
        <location evidence="1">Cell membrane</location>
        <topology evidence="1">Multi-pass membrane protein</topology>
    </subcellularLocation>
</comment>
<feature type="non-terminal residue" evidence="14">
    <location>
        <position position="37"/>
    </location>
</feature>
<gene>
    <name evidence="14" type="ORF">COU14_03285</name>
</gene>
<dbReference type="GO" id="GO:0005886">
    <property type="term" value="C:plasma membrane"/>
    <property type="evidence" value="ECO:0007669"/>
    <property type="project" value="UniProtKB-SubCell"/>
</dbReference>
<keyword evidence="10" id="KW-0046">Antibiotic resistance</keyword>
<comment type="caution">
    <text evidence="14">The sequence shown here is derived from an EMBL/GenBank/DDBJ whole genome shotgun (WGS) entry which is preliminary data.</text>
</comment>
<evidence type="ECO:0000256" key="8">
    <source>
        <dbReference type="ARBA" id="ARBA00022989"/>
    </source>
</evidence>
<evidence type="ECO:0000256" key="9">
    <source>
        <dbReference type="ARBA" id="ARBA00023136"/>
    </source>
</evidence>
<evidence type="ECO:0000256" key="11">
    <source>
        <dbReference type="ARBA" id="ARBA00032707"/>
    </source>
</evidence>
<sequence>LPVSSTGHLVLLHSVFGAGESDLAFDAVLQLATVLAV</sequence>
<comment type="catalytic activity">
    <reaction evidence="13">
        <text>di-trans,octa-cis-undecaprenyl diphosphate + H2O = di-trans,octa-cis-undecaprenyl phosphate + phosphate + H(+)</text>
        <dbReference type="Rhea" id="RHEA:28094"/>
        <dbReference type="ChEBI" id="CHEBI:15377"/>
        <dbReference type="ChEBI" id="CHEBI:15378"/>
        <dbReference type="ChEBI" id="CHEBI:43474"/>
        <dbReference type="ChEBI" id="CHEBI:58405"/>
        <dbReference type="ChEBI" id="CHEBI:60392"/>
        <dbReference type="EC" id="3.6.1.27"/>
    </reaction>
</comment>
<proteinExistence type="inferred from homology"/>
<evidence type="ECO:0000256" key="7">
    <source>
        <dbReference type="ARBA" id="ARBA00022801"/>
    </source>
</evidence>
<dbReference type="GO" id="GO:0050380">
    <property type="term" value="F:undecaprenyl-diphosphatase activity"/>
    <property type="evidence" value="ECO:0007669"/>
    <property type="project" value="UniProtKB-EC"/>
</dbReference>
<evidence type="ECO:0000256" key="4">
    <source>
        <dbReference type="ARBA" id="ARBA00021581"/>
    </source>
</evidence>
<organism evidence="14 15">
    <name type="scientific">Candidatus Kaiserbacteria bacterium CG10_big_fil_rev_8_21_14_0_10_44_10</name>
    <dbReference type="NCBI Taxonomy" id="1974606"/>
    <lineage>
        <taxon>Bacteria</taxon>
        <taxon>Candidatus Kaiseribacteriota</taxon>
    </lineage>
</organism>
<evidence type="ECO:0000256" key="12">
    <source>
        <dbReference type="ARBA" id="ARBA00032932"/>
    </source>
</evidence>
<keyword evidence="6" id="KW-0812">Transmembrane</keyword>
<evidence type="ECO:0000256" key="13">
    <source>
        <dbReference type="ARBA" id="ARBA00047594"/>
    </source>
</evidence>
<dbReference type="GO" id="GO:0046677">
    <property type="term" value="P:response to antibiotic"/>
    <property type="evidence" value="ECO:0007669"/>
    <property type="project" value="UniProtKB-KW"/>
</dbReference>
<name>A0A2H0UGW7_9BACT</name>
<reference evidence="15" key="1">
    <citation type="submission" date="2017-09" db="EMBL/GenBank/DDBJ databases">
        <title>Depth-based differentiation of microbial function through sediment-hosted aquifers and enrichment of novel symbionts in the deep terrestrial subsurface.</title>
        <authorList>
            <person name="Probst A.J."/>
            <person name="Ladd B."/>
            <person name="Jarett J.K."/>
            <person name="Geller-Mcgrath D.E."/>
            <person name="Sieber C.M.K."/>
            <person name="Emerson J.B."/>
            <person name="Anantharaman K."/>
            <person name="Thomas B.C."/>
            <person name="Malmstrom R."/>
            <person name="Stieglmeier M."/>
            <person name="Klingl A."/>
            <person name="Woyke T."/>
            <person name="Ryan C.M."/>
            <person name="Banfield J.F."/>
        </authorList>
    </citation>
    <scope>NUCLEOTIDE SEQUENCE [LARGE SCALE GENOMIC DNA]</scope>
</reference>
<dbReference type="InterPro" id="IPR003824">
    <property type="entry name" value="UppP"/>
</dbReference>
<keyword evidence="8" id="KW-1133">Transmembrane helix</keyword>
<evidence type="ECO:0000256" key="1">
    <source>
        <dbReference type="ARBA" id="ARBA00004651"/>
    </source>
</evidence>
<accession>A0A2H0UGW7</accession>